<dbReference type="Proteomes" id="UP000188605">
    <property type="component" value="Unassembled WGS sequence"/>
</dbReference>
<evidence type="ECO:0000313" key="2">
    <source>
        <dbReference type="Proteomes" id="UP000188605"/>
    </source>
</evidence>
<protein>
    <submittedName>
        <fullName evidence="1">Uncharacterized protein</fullName>
    </submittedName>
</protein>
<name>A0ACC8X7V2_9FIRM</name>
<dbReference type="EMBL" id="LJDB01000104">
    <property type="protein sequence ID" value="ONI37832.1"/>
    <property type="molecule type" value="Genomic_DNA"/>
</dbReference>
<organism evidence="1 2">
    <name type="scientific">Candidatus Epulonipiscium fishelsonii</name>
    <dbReference type="NCBI Taxonomy" id="77094"/>
    <lineage>
        <taxon>Bacteria</taxon>
        <taxon>Bacillati</taxon>
        <taxon>Bacillota</taxon>
        <taxon>Clostridia</taxon>
        <taxon>Lachnospirales</taxon>
        <taxon>Lachnospiraceae</taxon>
        <taxon>Candidatus Epulonipiscium</taxon>
    </lineage>
</organism>
<reference evidence="1" key="1">
    <citation type="submission" date="2016-08" db="EMBL/GenBank/DDBJ databases">
        <authorList>
            <person name="Ngugi D.K."/>
            <person name="Miyake S."/>
            <person name="Stingl U."/>
        </authorList>
    </citation>
    <scope>NUCLEOTIDE SEQUENCE</scope>
    <source>
        <strain evidence="1">SCG-B11WGA-EpuloA1</strain>
    </source>
</reference>
<comment type="caution">
    <text evidence="1">The sequence shown here is derived from an EMBL/GenBank/DDBJ whole genome shotgun (WGS) entry which is preliminary data.</text>
</comment>
<evidence type="ECO:0000313" key="1">
    <source>
        <dbReference type="EMBL" id="ONI37832.1"/>
    </source>
</evidence>
<accession>A0ACC8X7V2</accession>
<gene>
    <name evidence="1" type="ORF">AN396_12260</name>
</gene>
<keyword evidence="2" id="KW-1185">Reference proteome</keyword>
<sequence>MGRNILKRKDIHSKKSKDLFLRMYLAGGKCIQSLDLSVEDGYSEKYPFKEVVTSLSKRIKTHTKIDPPQIKDEVLWEYCFCRIWFNK</sequence>
<proteinExistence type="predicted"/>